<feature type="domain" description="Peptidase M61 catalytic" evidence="1">
    <location>
        <begin position="334"/>
        <end position="449"/>
    </location>
</feature>
<dbReference type="Gene3D" id="2.30.42.10">
    <property type="match status" value="1"/>
</dbReference>
<dbReference type="Proteomes" id="UP001549251">
    <property type="component" value="Unassembled WGS sequence"/>
</dbReference>
<dbReference type="PIRSF" id="PIRSF016493">
    <property type="entry name" value="Glycyl_aminpptds"/>
    <property type="match status" value="1"/>
</dbReference>
<dbReference type="Pfam" id="PF17899">
    <property type="entry name" value="Peptidase_M61_N"/>
    <property type="match status" value="1"/>
</dbReference>
<dbReference type="GO" id="GO:0008237">
    <property type="term" value="F:metallopeptidase activity"/>
    <property type="evidence" value="ECO:0007669"/>
    <property type="project" value="UniProtKB-KW"/>
</dbReference>
<proteinExistence type="predicted"/>
<name>A0ABV2PS02_9GAMM</name>
<dbReference type="Pfam" id="PF05299">
    <property type="entry name" value="Peptidase_M61"/>
    <property type="match status" value="1"/>
</dbReference>
<dbReference type="SUPFAM" id="SSF50156">
    <property type="entry name" value="PDZ domain-like"/>
    <property type="match status" value="1"/>
</dbReference>
<protein>
    <submittedName>
        <fullName evidence="3">Metalloprotease with PDZ domain</fullName>
    </submittedName>
</protein>
<dbReference type="Gene3D" id="2.60.40.3650">
    <property type="match status" value="1"/>
</dbReference>
<dbReference type="Gene3D" id="1.10.390.10">
    <property type="entry name" value="Neutral Protease Domain 2"/>
    <property type="match status" value="1"/>
</dbReference>
<feature type="domain" description="Peptidase M61 N-terminal" evidence="2">
    <location>
        <begin position="68"/>
        <end position="236"/>
    </location>
</feature>
<keyword evidence="3" id="KW-0645">Protease</keyword>
<gene>
    <name evidence="3" type="ORF">ABIE04_000135</name>
</gene>
<organism evidence="3 4">
    <name type="scientific">Rhodanobacter soli</name>
    <dbReference type="NCBI Taxonomy" id="590609"/>
    <lineage>
        <taxon>Bacteria</taxon>
        <taxon>Pseudomonadati</taxon>
        <taxon>Pseudomonadota</taxon>
        <taxon>Gammaproteobacteria</taxon>
        <taxon>Lysobacterales</taxon>
        <taxon>Rhodanobacteraceae</taxon>
        <taxon>Rhodanobacter</taxon>
    </lineage>
</organism>
<dbReference type="InterPro" id="IPR027268">
    <property type="entry name" value="Peptidase_M4/M1_CTD_sf"/>
</dbReference>
<evidence type="ECO:0000313" key="3">
    <source>
        <dbReference type="EMBL" id="MET4567808.1"/>
    </source>
</evidence>
<reference evidence="3 4" key="1">
    <citation type="submission" date="2024-06" db="EMBL/GenBank/DDBJ databases">
        <title>Sorghum-associated microbial communities from plants grown in Nebraska, USA.</title>
        <authorList>
            <person name="Schachtman D."/>
        </authorList>
    </citation>
    <scope>NUCLEOTIDE SEQUENCE [LARGE SCALE GENOMIC DNA]</scope>
    <source>
        <strain evidence="3 4">1757</strain>
    </source>
</reference>
<dbReference type="InterPro" id="IPR040756">
    <property type="entry name" value="Peptidase_M61_N"/>
</dbReference>
<keyword evidence="3" id="KW-0378">Hydrolase</keyword>
<dbReference type="EMBL" id="JBEPSD010000001">
    <property type="protein sequence ID" value="MET4567808.1"/>
    <property type="molecule type" value="Genomic_DNA"/>
</dbReference>
<dbReference type="InterPro" id="IPR007963">
    <property type="entry name" value="Peptidase_M61_catalytic"/>
</dbReference>
<comment type="caution">
    <text evidence="3">The sequence shown here is derived from an EMBL/GenBank/DDBJ whole genome shotgun (WGS) entry which is preliminary data.</text>
</comment>
<evidence type="ECO:0000313" key="4">
    <source>
        <dbReference type="Proteomes" id="UP001549251"/>
    </source>
</evidence>
<keyword evidence="4" id="KW-1185">Reference proteome</keyword>
<dbReference type="RefSeq" id="WP_354546679.1">
    <property type="nucleotide sequence ID" value="NZ_JBEPSD010000001.1"/>
</dbReference>
<dbReference type="InterPro" id="IPR036034">
    <property type="entry name" value="PDZ_sf"/>
</dbReference>
<sequence>MQRIVTGAKPHRVAHPARAPVVLAIALLMLAGSSWPNTTLASTGPMAVAPLASLPPPRDQPFHGAMTLAVTATDTDHQIFVMHETIPVQHPGDMVLLYPQWETGSHAPTVSAIELTGLVVHIDGHRTAWHRDPTHSHSFRINVPNGAQTIALDFQFLAPQRAALLRTDMVDVQWQRLLLYPAGWYVRDIPVDASVTLAPGMQVFTALTTGRHDGPLFTFSRTTLDKLVDAPVYAGRYRRQFMLSTETAAPVRLDVLADAPSDLVVAQSDLSKLRLLVAQTLKVFGAAPYRHYDALLSLSDELSPGGGIEHLEEGENNMPADYFTDSAAQLNNKDLIAHELVHAWNGRSRQPAGLWSADFNTPVDGSLLWVYEGQTEFWGRVLAARAGLRSRQQILDKLALDAALVAHRRGRAWKTLADSANDASYMAGHHVAWRDWQRREDYYPEGVLLWLDVDARLRQLSHGKRSLDDFAQRFFSARGEQGVISTYTFQDICAVLNAVAANDWTNFLQRHLDTHDDAEATAGLARAGWQLVYTDTPSETFRQDEADAGVSNLDYSIGLQVQPDGVASSVVWEGPAFRAGIAPGTRIKAVDGNPFSLAAINAAVKRAGDVPITLTFINDGRIRTASLTYRGTLHYPSLQRIPGTPDRLSSLLDAR</sequence>
<accession>A0ABV2PS02</accession>
<evidence type="ECO:0000259" key="2">
    <source>
        <dbReference type="Pfam" id="PF17899"/>
    </source>
</evidence>
<dbReference type="InterPro" id="IPR024191">
    <property type="entry name" value="Peptidase_M61"/>
</dbReference>
<evidence type="ECO:0000259" key="1">
    <source>
        <dbReference type="Pfam" id="PF05299"/>
    </source>
</evidence>
<keyword evidence="3" id="KW-0482">Metalloprotease</keyword>